<evidence type="ECO:0000256" key="4">
    <source>
        <dbReference type="ARBA" id="ARBA00022786"/>
    </source>
</evidence>
<proteinExistence type="predicted"/>
<evidence type="ECO:0000313" key="10">
    <source>
        <dbReference type="Proteomes" id="UP000636800"/>
    </source>
</evidence>
<feature type="domain" description="TAZ-type" evidence="7">
    <location>
        <begin position="252"/>
        <end position="350"/>
    </location>
</feature>
<evidence type="ECO:0000313" key="11">
    <source>
        <dbReference type="Proteomes" id="UP000639772"/>
    </source>
</evidence>
<keyword evidence="3" id="KW-0863">Zinc-finger</keyword>
<dbReference type="SMART" id="SM00551">
    <property type="entry name" value="ZnF_TAZ"/>
    <property type="match status" value="1"/>
</dbReference>
<dbReference type="GO" id="GO:0009725">
    <property type="term" value="P:response to hormone"/>
    <property type="evidence" value="ECO:0007669"/>
    <property type="project" value="UniProtKB-ARBA"/>
</dbReference>
<keyword evidence="5" id="KW-0862">Zinc</keyword>
<dbReference type="GO" id="GO:0005516">
    <property type="term" value="F:calmodulin binding"/>
    <property type="evidence" value="ECO:0007669"/>
    <property type="project" value="UniProtKB-ARBA"/>
</dbReference>
<dbReference type="GO" id="GO:0042542">
    <property type="term" value="P:response to hydrogen peroxide"/>
    <property type="evidence" value="ECO:0007669"/>
    <property type="project" value="UniProtKB-ARBA"/>
</dbReference>
<evidence type="ECO:0000256" key="1">
    <source>
        <dbReference type="ARBA" id="ARBA00004906"/>
    </source>
</evidence>
<comment type="caution">
    <text evidence="8">The sequence shown here is derived from an EMBL/GenBank/DDBJ whole genome shotgun (WGS) entry which is preliminary data.</text>
</comment>
<dbReference type="InterPro" id="IPR000197">
    <property type="entry name" value="Znf_TAZ"/>
</dbReference>
<evidence type="ECO:0000313" key="8">
    <source>
        <dbReference type="EMBL" id="KAG0492676.1"/>
    </source>
</evidence>
<evidence type="ECO:0008006" key="12">
    <source>
        <dbReference type="Google" id="ProtNLM"/>
    </source>
</evidence>
<dbReference type="Pfam" id="PF00651">
    <property type="entry name" value="BTB"/>
    <property type="match status" value="1"/>
</dbReference>
<dbReference type="Proteomes" id="UP000639772">
    <property type="component" value="Unassembled WGS sequence"/>
</dbReference>
<dbReference type="Gene3D" id="1.25.40.420">
    <property type="match status" value="1"/>
</dbReference>
<protein>
    <recommendedName>
        <fullName evidence="12">BTB/POZ and TAZ domain-containing protein 4</fullName>
    </recommendedName>
</protein>
<dbReference type="Proteomes" id="UP000636800">
    <property type="component" value="Chromosome 2"/>
</dbReference>
<dbReference type="PROSITE" id="PS50097">
    <property type="entry name" value="BTB"/>
    <property type="match status" value="1"/>
</dbReference>
<name>A0A835RPW6_VANPL</name>
<keyword evidence="10" id="KW-1185">Reference proteome</keyword>
<keyword evidence="2" id="KW-0479">Metal-binding</keyword>
<dbReference type="PROSITE" id="PS50134">
    <property type="entry name" value="ZF_TAZ"/>
    <property type="match status" value="1"/>
</dbReference>
<evidence type="ECO:0000256" key="2">
    <source>
        <dbReference type="ARBA" id="ARBA00022723"/>
    </source>
</evidence>
<dbReference type="PANTHER" id="PTHR46287">
    <property type="entry name" value="BTB/POZ AND TAZ DOMAIN-CONTAINING PROTEIN 3-RELATED"/>
    <property type="match status" value="1"/>
</dbReference>
<feature type="domain" description="BTB" evidence="6">
    <location>
        <begin position="54"/>
        <end position="122"/>
    </location>
</feature>
<dbReference type="AlphaFoldDB" id="A0A835RPW6"/>
<dbReference type="EMBL" id="JADCNM010000002">
    <property type="protein sequence ID" value="KAG0494793.1"/>
    <property type="molecule type" value="Genomic_DNA"/>
</dbReference>
<dbReference type="PANTHER" id="PTHR46287:SF11">
    <property type="entry name" value="BTB_POZ AND TAZ DOMAIN-CONTAINING PROTEIN 4"/>
    <property type="match status" value="1"/>
</dbReference>
<dbReference type="Gene3D" id="3.30.710.10">
    <property type="entry name" value="Potassium Channel Kv1.1, Chain A"/>
    <property type="match status" value="1"/>
</dbReference>
<evidence type="ECO:0000256" key="5">
    <source>
        <dbReference type="ARBA" id="ARBA00022833"/>
    </source>
</evidence>
<dbReference type="InterPro" id="IPR011333">
    <property type="entry name" value="SKP1/BTB/POZ_sf"/>
</dbReference>
<dbReference type="InterPro" id="IPR000210">
    <property type="entry name" value="BTB/POZ_dom"/>
</dbReference>
<dbReference type="SUPFAM" id="SSF54695">
    <property type="entry name" value="POZ domain"/>
    <property type="match status" value="1"/>
</dbReference>
<organism evidence="8 10">
    <name type="scientific">Vanilla planifolia</name>
    <name type="common">Vanilla</name>
    <dbReference type="NCBI Taxonomy" id="51239"/>
    <lineage>
        <taxon>Eukaryota</taxon>
        <taxon>Viridiplantae</taxon>
        <taxon>Streptophyta</taxon>
        <taxon>Embryophyta</taxon>
        <taxon>Tracheophyta</taxon>
        <taxon>Spermatophyta</taxon>
        <taxon>Magnoliopsida</taxon>
        <taxon>Liliopsida</taxon>
        <taxon>Asparagales</taxon>
        <taxon>Orchidaceae</taxon>
        <taxon>Vanilloideae</taxon>
        <taxon>Vanilleae</taxon>
        <taxon>Vanilla</taxon>
    </lineage>
</organism>
<dbReference type="Pfam" id="PF02135">
    <property type="entry name" value="zf-TAZ"/>
    <property type="match status" value="1"/>
</dbReference>
<dbReference type="OrthoDB" id="636773at2759"/>
<dbReference type="EMBL" id="JADCNL010000002">
    <property type="protein sequence ID" value="KAG0492676.1"/>
    <property type="molecule type" value="Genomic_DNA"/>
</dbReference>
<dbReference type="GO" id="GO:0008270">
    <property type="term" value="F:zinc ion binding"/>
    <property type="evidence" value="ECO:0007669"/>
    <property type="project" value="UniProtKB-KW"/>
</dbReference>
<sequence length="392" mass="44641">MADRTWCSPKAPPFLCLDARRSSIRRVSSVSTRCMASESIRDLWDRLFTEGYRADVCIHTNNGIIPAHASILGTASPVFRQMLRQSRNRGCRKKAISIRGVPHHAVYVFLRFLYSSCYEKEEMNQYVMHLLVLSHVFGIPSLKKVCVQKLEKGLLTLENVVDAFQLGELCDAPRLSLLCHRMIVNNFQAVSATDGWKAMRQSNPSLEKDLVESVVEADSVSASYSATNTKQSFLVTPDRVPVQKKREMLKKMAERKTYLQLHEAMQALVHICRDGCRTIGPHDKVLKRSAGPCNYPACRGLESLVRHFAGCKKRVLGGCGHCKRMWQLLELHSRLCEEREGCKVPLCSHFKDKLMHQSRKDEVKWKLLVSKVLEAKICSTAHFRNQEINFSH</sequence>
<evidence type="ECO:0000259" key="7">
    <source>
        <dbReference type="PROSITE" id="PS50134"/>
    </source>
</evidence>
<gene>
    <name evidence="9" type="ORF">HPP92_005787</name>
    <name evidence="8" type="ORF">HPP92_006074</name>
</gene>
<dbReference type="Gene3D" id="1.20.1020.10">
    <property type="entry name" value="TAZ domain"/>
    <property type="match status" value="1"/>
</dbReference>
<comment type="pathway">
    <text evidence="1">Protein modification; protein ubiquitination.</text>
</comment>
<reference evidence="10 11" key="1">
    <citation type="journal article" date="2020" name="Nat. Food">
        <title>A phased Vanilla planifolia genome enables genetic improvement of flavour and production.</title>
        <authorList>
            <person name="Hasing T."/>
            <person name="Tang H."/>
            <person name="Brym M."/>
            <person name="Khazi F."/>
            <person name="Huang T."/>
            <person name="Chambers A.H."/>
        </authorList>
    </citation>
    <scope>NUCLEOTIDE SEQUENCE [LARGE SCALE GENOMIC DNA]</scope>
    <source>
        <tissue evidence="8">Leaf</tissue>
    </source>
</reference>
<evidence type="ECO:0000256" key="3">
    <source>
        <dbReference type="ARBA" id="ARBA00022771"/>
    </source>
</evidence>
<dbReference type="SMART" id="SM00225">
    <property type="entry name" value="BTB"/>
    <property type="match status" value="1"/>
</dbReference>
<dbReference type="InterPro" id="IPR035898">
    <property type="entry name" value="TAZ_dom_sf"/>
</dbReference>
<dbReference type="SUPFAM" id="SSF57933">
    <property type="entry name" value="TAZ domain"/>
    <property type="match status" value="1"/>
</dbReference>
<evidence type="ECO:0000259" key="6">
    <source>
        <dbReference type="PROSITE" id="PS50097"/>
    </source>
</evidence>
<keyword evidence="4" id="KW-0833">Ubl conjugation pathway</keyword>
<dbReference type="GO" id="GO:0009751">
    <property type="term" value="P:response to salicylic acid"/>
    <property type="evidence" value="ECO:0007669"/>
    <property type="project" value="UniProtKB-ARBA"/>
</dbReference>
<dbReference type="InterPro" id="IPR044513">
    <property type="entry name" value="BT1/2/3/4/5"/>
</dbReference>
<accession>A0A835RPW6</accession>
<dbReference type="FunFam" id="1.25.40.420:FF:000012">
    <property type="entry name" value="BTB/POZ and TAZ domain-containing protein 2"/>
    <property type="match status" value="1"/>
</dbReference>
<dbReference type="FunFam" id="1.20.1020.10:FF:000004">
    <property type="entry name" value="BTB/POZ and TAZ domain-containing protein 2"/>
    <property type="match status" value="1"/>
</dbReference>
<evidence type="ECO:0000313" key="9">
    <source>
        <dbReference type="EMBL" id="KAG0494793.1"/>
    </source>
</evidence>
<dbReference type="CDD" id="cd14733">
    <property type="entry name" value="BACK"/>
    <property type="match status" value="1"/>
</dbReference>
<dbReference type="GO" id="GO:0006355">
    <property type="term" value="P:regulation of DNA-templated transcription"/>
    <property type="evidence" value="ECO:0007669"/>
    <property type="project" value="UniProtKB-ARBA"/>
</dbReference>